<evidence type="ECO:0000313" key="2">
    <source>
        <dbReference type="Proteomes" id="UP001596289"/>
    </source>
</evidence>
<sequence>MPVHISAIPIVRKEIFIRNYKQAVKPRYQTDLRSLLNEVTIALIEGIYAYHHLYIASEQTNDGVTKKFAFNIFETTDRMHVFYIGMTDE</sequence>
<dbReference type="RefSeq" id="WP_125552308.1">
    <property type="nucleotide sequence ID" value="NZ_JBHSSL010000014.1"/>
</dbReference>
<gene>
    <name evidence="1" type="ORF">ACFQGP_01550</name>
</gene>
<evidence type="ECO:0000313" key="1">
    <source>
        <dbReference type="EMBL" id="MFC6169271.1"/>
    </source>
</evidence>
<protein>
    <submittedName>
        <fullName evidence="1">Uncharacterized protein</fullName>
    </submittedName>
</protein>
<proteinExistence type="predicted"/>
<comment type="caution">
    <text evidence="1">The sequence shown here is derived from an EMBL/GenBank/DDBJ whole genome shotgun (WGS) entry which is preliminary data.</text>
</comment>
<dbReference type="EMBL" id="JBHSSL010000014">
    <property type="protein sequence ID" value="MFC6169271.1"/>
    <property type="molecule type" value="Genomic_DNA"/>
</dbReference>
<organism evidence="1 2">
    <name type="scientific">Loigolactobacillus jiayinensis</name>
    <dbReference type="NCBI Taxonomy" id="2486016"/>
    <lineage>
        <taxon>Bacteria</taxon>
        <taxon>Bacillati</taxon>
        <taxon>Bacillota</taxon>
        <taxon>Bacilli</taxon>
        <taxon>Lactobacillales</taxon>
        <taxon>Lactobacillaceae</taxon>
        <taxon>Loigolactobacillus</taxon>
    </lineage>
</organism>
<dbReference type="Proteomes" id="UP001596289">
    <property type="component" value="Unassembled WGS sequence"/>
</dbReference>
<keyword evidence="2" id="KW-1185">Reference proteome</keyword>
<accession>A0ABW1R8P5</accession>
<name>A0ABW1R8P5_9LACO</name>
<reference evidence="2" key="1">
    <citation type="journal article" date="2019" name="Int. J. Syst. Evol. Microbiol.">
        <title>The Global Catalogue of Microorganisms (GCM) 10K type strain sequencing project: providing services to taxonomists for standard genome sequencing and annotation.</title>
        <authorList>
            <consortium name="The Broad Institute Genomics Platform"/>
            <consortium name="The Broad Institute Genome Sequencing Center for Infectious Disease"/>
            <person name="Wu L."/>
            <person name="Ma J."/>
        </authorList>
    </citation>
    <scope>NUCLEOTIDE SEQUENCE [LARGE SCALE GENOMIC DNA]</scope>
    <source>
        <strain evidence="2">CCM 8904</strain>
    </source>
</reference>